<dbReference type="EMBL" id="BSTI01000031">
    <property type="protein sequence ID" value="GLY71116.1"/>
    <property type="molecule type" value="Genomic_DNA"/>
</dbReference>
<dbReference type="SMART" id="SM00342">
    <property type="entry name" value="HTH_ARAC"/>
    <property type="match status" value="1"/>
</dbReference>
<keyword evidence="7" id="KW-1185">Reference proteome</keyword>
<dbReference type="PRINTS" id="PR00032">
    <property type="entry name" value="HTHARAC"/>
</dbReference>
<keyword evidence="1" id="KW-0805">Transcription regulation</keyword>
<dbReference type="Pfam" id="PF12852">
    <property type="entry name" value="Cupin_6"/>
    <property type="match status" value="1"/>
</dbReference>
<name>A0A9W6R8H8_9PSEU</name>
<reference evidence="6" key="1">
    <citation type="submission" date="2023-03" db="EMBL/GenBank/DDBJ databases">
        <title>Amycolatopsis taiwanensis NBRC 103393.</title>
        <authorList>
            <person name="Ichikawa N."/>
            <person name="Sato H."/>
            <person name="Tonouchi N."/>
        </authorList>
    </citation>
    <scope>NUCLEOTIDE SEQUENCE</scope>
    <source>
        <strain evidence="6">NBRC 103393</strain>
    </source>
</reference>
<feature type="domain" description="HTH araC/xylS-type" evidence="5">
    <location>
        <begin position="219"/>
        <end position="318"/>
    </location>
</feature>
<dbReference type="PROSITE" id="PS01124">
    <property type="entry name" value="HTH_ARAC_FAMILY_2"/>
    <property type="match status" value="1"/>
</dbReference>
<feature type="region of interest" description="Disordered" evidence="4">
    <location>
        <begin position="102"/>
        <end position="125"/>
    </location>
</feature>
<dbReference type="InterPro" id="IPR020449">
    <property type="entry name" value="Tscrpt_reg_AraC-type_HTH"/>
</dbReference>
<dbReference type="InterPro" id="IPR018060">
    <property type="entry name" value="HTH_AraC"/>
</dbReference>
<comment type="caution">
    <text evidence="6">The sequence shown here is derived from an EMBL/GenBank/DDBJ whole genome shotgun (WGS) entry which is preliminary data.</text>
</comment>
<accession>A0A9W6R8H8</accession>
<dbReference type="InterPro" id="IPR050204">
    <property type="entry name" value="AraC_XylS_family_regulators"/>
</dbReference>
<keyword evidence="3" id="KW-0804">Transcription</keyword>
<evidence type="ECO:0000259" key="5">
    <source>
        <dbReference type="PROSITE" id="PS01124"/>
    </source>
</evidence>
<evidence type="ECO:0000256" key="1">
    <source>
        <dbReference type="ARBA" id="ARBA00023015"/>
    </source>
</evidence>
<feature type="compositionally biased region" description="Basic and acidic residues" evidence="4">
    <location>
        <begin position="388"/>
        <end position="414"/>
    </location>
</feature>
<evidence type="ECO:0000313" key="7">
    <source>
        <dbReference type="Proteomes" id="UP001165136"/>
    </source>
</evidence>
<evidence type="ECO:0000256" key="3">
    <source>
        <dbReference type="ARBA" id="ARBA00023163"/>
    </source>
</evidence>
<dbReference type="GO" id="GO:0003700">
    <property type="term" value="F:DNA-binding transcription factor activity"/>
    <property type="evidence" value="ECO:0007669"/>
    <property type="project" value="InterPro"/>
</dbReference>
<dbReference type="AlphaFoldDB" id="A0A9W6R8H8"/>
<evidence type="ECO:0000256" key="4">
    <source>
        <dbReference type="SAM" id="MobiDB-lite"/>
    </source>
</evidence>
<dbReference type="PROSITE" id="PS00041">
    <property type="entry name" value="HTH_ARAC_FAMILY_1"/>
    <property type="match status" value="1"/>
</dbReference>
<feature type="region of interest" description="Disordered" evidence="4">
    <location>
        <begin position="367"/>
        <end position="414"/>
    </location>
</feature>
<dbReference type="PANTHER" id="PTHR46796:SF13">
    <property type="entry name" value="HTH-TYPE TRANSCRIPTIONAL ACTIVATOR RHAS"/>
    <property type="match status" value="1"/>
</dbReference>
<sequence>MYSSNLGEVDVFSDLIRGVRAHGSLFGSSTLSPPWALHFVDGAPLTLCTVLTGAGWIVPEHHAPEPLRARETIIVRGPATFTFVDEVGTGAEPVACGEHCATPEEGGTRHRRGWHDRDEDGSAGSGATTLIVGAYPVRGEISRRLHEALPVVLRVDAGGAADAVLDHLAAEVSVDTPGQQVVLDRLLDWMLVCTLREWFDRPGGEPPAWWAAQRDPVVGDALRLLHAEPAAPWTVAALAAHTGVSRSTLAKRFADLVGEPPLTYLTRWRMTLAADLLAEQETATLADIARTVGYADPFGFSAAFKRIRGVNPSEYRRIAVSSAAEPSVPARGSSTRCCWSCTPKRPTAALALRLADLDTEQYLVQVREPAGNPSATPGTEPGRPRRQPRPDPAHDQLLRYRDGRALSTRRYDHL</sequence>
<evidence type="ECO:0000256" key="2">
    <source>
        <dbReference type="ARBA" id="ARBA00023125"/>
    </source>
</evidence>
<dbReference type="PANTHER" id="PTHR46796">
    <property type="entry name" value="HTH-TYPE TRANSCRIPTIONAL ACTIVATOR RHAS-RELATED"/>
    <property type="match status" value="1"/>
</dbReference>
<dbReference type="Proteomes" id="UP001165136">
    <property type="component" value="Unassembled WGS sequence"/>
</dbReference>
<dbReference type="InterPro" id="IPR018062">
    <property type="entry name" value="HTH_AraC-typ_CS"/>
</dbReference>
<dbReference type="InterPro" id="IPR032783">
    <property type="entry name" value="AraC_lig"/>
</dbReference>
<gene>
    <name evidence="6" type="ORF">Atai01_77350</name>
</gene>
<dbReference type="SUPFAM" id="SSF46689">
    <property type="entry name" value="Homeodomain-like"/>
    <property type="match status" value="2"/>
</dbReference>
<keyword evidence="2" id="KW-0238">DNA-binding</keyword>
<dbReference type="InterPro" id="IPR009057">
    <property type="entry name" value="Homeodomain-like_sf"/>
</dbReference>
<proteinExistence type="predicted"/>
<protein>
    <recommendedName>
        <fullName evidence="5">HTH araC/xylS-type domain-containing protein</fullName>
    </recommendedName>
</protein>
<evidence type="ECO:0000313" key="6">
    <source>
        <dbReference type="EMBL" id="GLY71116.1"/>
    </source>
</evidence>
<dbReference type="Pfam" id="PF12833">
    <property type="entry name" value="HTH_18"/>
    <property type="match status" value="1"/>
</dbReference>
<dbReference type="GO" id="GO:0043565">
    <property type="term" value="F:sequence-specific DNA binding"/>
    <property type="evidence" value="ECO:0007669"/>
    <property type="project" value="InterPro"/>
</dbReference>
<dbReference type="Gene3D" id="1.10.10.60">
    <property type="entry name" value="Homeodomain-like"/>
    <property type="match status" value="2"/>
</dbReference>
<organism evidence="6 7">
    <name type="scientific">Amycolatopsis taiwanensis</name>
    <dbReference type="NCBI Taxonomy" id="342230"/>
    <lineage>
        <taxon>Bacteria</taxon>
        <taxon>Bacillati</taxon>
        <taxon>Actinomycetota</taxon>
        <taxon>Actinomycetes</taxon>
        <taxon>Pseudonocardiales</taxon>
        <taxon>Pseudonocardiaceae</taxon>
        <taxon>Amycolatopsis</taxon>
    </lineage>
</organism>